<feature type="transmembrane region" description="Helical" evidence="1">
    <location>
        <begin position="94"/>
        <end position="119"/>
    </location>
</feature>
<proteinExistence type="predicted"/>
<dbReference type="RefSeq" id="WP_077412793.1">
    <property type="nucleotide sequence ID" value="NZ_JBHRTS010000001.1"/>
</dbReference>
<dbReference type="PANTHER" id="PTHR36927:SF1">
    <property type="entry name" value="MDO-LIKE PROTEIN"/>
    <property type="match status" value="1"/>
</dbReference>
<feature type="transmembrane region" description="Helical" evidence="1">
    <location>
        <begin position="21"/>
        <end position="43"/>
    </location>
</feature>
<sequence>MMMHQTENFRRLHHMDNLRALAMLLGVVFHASLAYSPMLHFFWLSSDTEKSASIDVFAWFTHLFRMPLFFLIAGFFAVFLLHKRGLTGFLRNRLLRVLTPLLIFLPLVLWTMYLAIIWASQNVENPSPVLNFIFMAMDSEQSSEQPISTAHLWFLYYLCFFYLITAVFWKLGLYQLKQTALLFKPWVMVVLVPLLFVPGFYLVNAPHPAPEGLQPLFWPFILYGLFFLIGSLLYHHQQAIDQLTGYRWWLLLAGLASYGYFNHRVPAAEGDVLMALSESITAWYLTLWCVIAGQRYLNQHNRTFRYIADASYWIYLIHLPLLMVIQYAMLDTAWNLWLEFSLSVLLTMVIGLLSYALLVRHTPIGWMLNCKRPRASKQQQH</sequence>
<accession>A0ABV7J708</accession>
<keyword evidence="3" id="KW-0808">Transferase</keyword>
<feature type="transmembrane region" description="Helical" evidence="1">
    <location>
        <begin position="273"/>
        <end position="291"/>
    </location>
</feature>
<keyword evidence="1" id="KW-0472">Membrane</keyword>
<feature type="transmembrane region" description="Helical" evidence="1">
    <location>
        <begin position="312"/>
        <end position="330"/>
    </location>
</feature>
<evidence type="ECO:0000313" key="3">
    <source>
        <dbReference type="EMBL" id="MFC3192670.1"/>
    </source>
</evidence>
<feature type="transmembrane region" description="Helical" evidence="1">
    <location>
        <begin position="150"/>
        <end position="169"/>
    </location>
</feature>
<evidence type="ECO:0000313" key="4">
    <source>
        <dbReference type="Proteomes" id="UP001595533"/>
    </source>
</evidence>
<feature type="transmembrane region" description="Helical" evidence="1">
    <location>
        <begin position="336"/>
        <end position="358"/>
    </location>
</feature>
<dbReference type="EMBL" id="JBHRTS010000001">
    <property type="protein sequence ID" value="MFC3192670.1"/>
    <property type="molecule type" value="Genomic_DNA"/>
</dbReference>
<keyword evidence="1" id="KW-1133">Transmembrane helix</keyword>
<organism evidence="3 4">
    <name type="scientific">Marinicella sediminis</name>
    <dbReference type="NCBI Taxonomy" id="1792834"/>
    <lineage>
        <taxon>Bacteria</taxon>
        <taxon>Pseudomonadati</taxon>
        <taxon>Pseudomonadota</taxon>
        <taxon>Gammaproteobacteria</taxon>
        <taxon>Lysobacterales</taxon>
        <taxon>Marinicellaceae</taxon>
        <taxon>Marinicella</taxon>
    </lineage>
</organism>
<feature type="transmembrane region" description="Helical" evidence="1">
    <location>
        <begin position="63"/>
        <end position="82"/>
    </location>
</feature>
<dbReference type="Pfam" id="PF01757">
    <property type="entry name" value="Acyl_transf_3"/>
    <property type="match status" value="1"/>
</dbReference>
<keyword evidence="3" id="KW-0012">Acyltransferase</keyword>
<evidence type="ECO:0000259" key="2">
    <source>
        <dbReference type="Pfam" id="PF01757"/>
    </source>
</evidence>
<feature type="domain" description="Acyltransferase 3" evidence="2">
    <location>
        <begin position="15"/>
        <end position="354"/>
    </location>
</feature>
<comment type="caution">
    <text evidence="3">The sequence shown here is derived from an EMBL/GenBank/DDBJ whole genome shotgun (WGS) entry which is preliminary data.</text>
</comment>
<dbReference type="InterPro" id="IPR002656">
    <property type="entry name" value="Acyl_transf_3_dom"/>
</dbReference>
<feature type="transmembrane region" description="Helical" evidence="1">
    <location>
        <begin position="246"/>
        <end position="261"/>
    </location>
</feature>
<protein>
    <submittedName>
        <fullName evidence="3">Acyltransferase family protein</fullName>
    </submittedName>
</protein>
<name>A0ABV7J708_9GAMM</name>
<feature type="transmembrane region" description="Helical" evidence="1">
    <location>
        <begin position="215"/>
        <end position="234"/>
    </location>
</feature>
<dbReference type="Proteomes" id="UP001595533">
    <property type="component" value="Unassembled WGS sequence"/>
</dbReference>
<keyword evidence="1" id="KW-0812">Transmembrane</keyword>
<gene>
    <name evidence="3" type="ORF">ACFODZ_00320</name>
</gene>
<evidence type="ECO:0000256" key="1">
    <source>
        <dbReference type="SAM" id="Phobius"/>
    </source>
</evidence>
<dbReference type="PANTHER" id="PTHR36927">
    <property type="entry name" value="BLR4337 PROTEIN"/>
    <property type="match status" value="1"/>
</dbReference>
<keyword evidence="4" id="KW-1185">Reference proteome</keyword>
<reference evidence="4" key="1">
    <citation type="journal article" date="2019" name="Int. J. Syst. Evol. Microbiol.">
        <title>The Global Catalogue of Microorganisms (GCM) 10K type strain sequencing project: providing services to taxonomists for standard genome sequencing and annotation.</title>
        <authorList>
            <consortium name="The Broad Institute Genomics Platform"/>
            <consortium name="The Broad Institute Genome Sequencing Center for Infectious Disease"/>
            <person name="Wu L."/>
            <person name="Ma J."/>
        </authorList>
    </citation>
    <scope>NUCLEOTIDE SEQUENCE [LARGE SCALE GENOMIC DNA]</scope>
    <source>
        <strain evidence="4">KCTC 42953</strain>
    </source>
</reference>
<dbReference type="InterPro" id="IPR050623">
    <property type="entry name" value="Glucan_succinyl_AcylTrfase"/>
</dbReference>
<dbReference type="GO" id="GO:0016746">
    <property type="term" value="F:acyltransferase activity"/>
    <property type="evidence" value="ECO:0007669"/>
    <property type="project" value="UniProtKB-KW"/>
</dbReference>
<feature type="transmembrane region" description="Helical" evidence="1">
    <location>
        <begin position="181"/>
        <end position="203"/>
    </location>
</feature>